<accession>A0A0G0HFJ4</accession>
<dbReference type="GO" id="GO:0016747">
    <property type="term" value="F:acyltransferase activity, transferring groups other than amino-acyl groups"/>
    <property type="evidence" value="ECO:0007669"/>
    <property type="project" value="InterPro"/>
</dbReference>
<evidence type="ECO:0000259" key="1">
    <source>
        <dbReference type="PROSITE" id="PS51186"/>
    </source>
</evidence>
<name>A0A0G0HFJ4_9BACT</name>
<gene>
    <name evidence="2" type="ORF">US54_C0038G0005</name>
</gene>
<comment type="caution">
    <text evidence="2">The sequence shown here is derived from an EMBL/GenBank/DDBJ whole genome shotgun (WGS) entry which is preliminary data.</text>
</comment>
<proteinExistence type="predicted"/>
<evidence type="ECO:0000313" key="3">
    <source>
        <dbReference type="Proteomes" id="UP000034471"/>
    </source>
</evidence>
<sequence>MSVKILSQQDVDKFYPVYSSVLKTEFPGYSSDVINYLLNRIYTPASLKFWIQKNEKFIYAALHDDQIVGFALIDLPYGGVSFCRWLGVVTQYQKQGCGTELIAAWQKHACAYHAHKMEVASQPEAKEFYEKIGFIFEGLRKSSYFGIDQYLFGKIIAQPNSTNMTR</sequence>
<protein>
    <recommendedName>
        <fullName evidence="1">N-acetyltransferase domain-containing protein</fullName>
    </recommendedName>
</protein>
<dbReference type="SUPFAM" id="SSF55729">
    <property type="entry name" value="Acyl-CoA N-acyltransferases (Nat)"/>
    <property type="match status" value="1"/>
</dbReference>
<dbReference type="AlphaFoldDB" id="A0A0G0HFJ4"/>
<dbReference type="Proteomes" id="UP000034471">
    <property type="component" value="Unassembled WGS sequence"/>
</dbReference>
<reference evidence="2 3" key="1">
    <citation type="journal article" date="2015" name="Nature">
        <title>rRNA introns, odd ribosomes, and small enigmatic genomes across a large radiation of phyla.</title>
        <authorList>
            <person name="Brown C.T."/>
            <person name="Hug L.A."/>
            <person name="Thomas B.C."/>
            <person name="Sharon I."/>
            <person name="Castelle C.J."/>
            <person name="Singh A."/>
            <person name="Wilkins M.J."/>
            <person name="Williams K.H."/>
            <person name="Banfield J.F."/>
        </authorList>
    </citation>
    <scope>NUCLEOTIDE SEQUENCE [LARGE SCALE GENOMIC DNA]</scope>
</reference>
<dbReference type="CDD" id="cd04301">
    <property type="entry name" value="NAT_SF"/>
    <property type="match status" value="1"/>
</dbReference>
<dbReference type="InterPro" id="IPR000182">
    <property type="entry name" value="GNAT_dom"/>
</dbReference>
<dbReference type="EMBL" id="LBTJ01000038">
    <property type="protein sequence ID" value="KKQ37305.1"/>
    <property type="molecule type" value="Genomic_DNA"/>
</dbReference>
<dbReference type="Pfam" id="PF13673">
    <property type="entry name" value="Acetyltransf_10"/>
    <property type="match status" value="1"/>
</dbReference>
<organism evidence="2 3">
    <name type="scientific">Candidatus Roizmanbacteria bacterium GW2011_GWA2_37_7</name>
    <dbReference type="NCBI Taxonomy" id="1618481"/>
    <lineage>
        <taxon>Bacteria</taxon>
        <taxon>Candidatus Roizmaniibacteriota</taxon>
    </lineage>
</organism>
<dbReference type="PROSITE" id="PS51186">
    <property type="entry name" value="GNAT"/>
    <property type="match status" value="1"/>
</dbReference>
<feature type="domain" description="N-acetyltransferase" evidence="1">
    <location>
        <begin position="1"/>
        <end position="157"/>
    </location>
</feature>
<dbReference type="InterPro" id="IPR016181">
    <property type="entry name" value="Acyl_CoA_acyltransferase"/>
</dbReference>
<dbReference type="Gene3D" id="3.40.630.30">
    <property type="match status" value="1"/>
</dbReference>
<dbReference type="STRING" id="1618481.US54_C0038G0005"/>
<evidence type="ECO:0000313" key="2">
    <source>
        <dbReference type="EMBL" id="KKQ37305.1"/>
    </source>
</evidence>